<dbReference type="AlphaFoldDB" id="A0A1D1VRL0"/>
<protein>
    <submittedName>
        <fullName evidence="1">Uncharacterized protein</fullName>
    </submittedName>
</protein>
<comment type="caution">
    <text evidence="1">The sequence shown here is derived from an EMBL/GenBank/DDBJ whole genome shotgun (WGS) entry which is preliminary data.</text>
</comment>
<sequence length="189" mass="21201">MLRSRNKLNAVGLIEFIEQEIFVQIPCTVSAKLDEKKDDVSSRSAKWKAALSEPVGQAMWSMLVKTDSYGVLRGWTVDRFAEEVAAMCEVMESVDWPAEFSAMVGKGAPTIADQIMAVDAMWRGNRLKGVGTVVMKACCRLIPVQYSRYNYVWENGPLIEASRSLVLAEEEEERAFLKTLAARKRKSSQ</sequence>
<accession>A0A1D1VRL0</accession>
<proteinExistence type="predicted"/>
<keyword evidence="2" id="KW-1185">Reference proteome</keyword>
<organism evidence="1 2">
    <name type="scientific">Ramazzottius varieornatus</name>
    <name type="common">Water bear</name>
    <name type="synonym">Tardigrade</name>
    <dbReference type="NCBI Taxonomy" id="947166"/>
    <lineage>
        <taxon>Eukaryota</taxon>
        <taxon>Metazoa</taxon>
        <taxon>Ecdysozoa</taxon>
        <taxon>Tardigrada</taxon>
        <taxon>Eutardigrada</taxon>
        <taxon>Parachela</taxon>
        <taxon>Hypsibioidea</taxon>
        <taxon>Ramazzottiidae</taxon>
        <taxon>Ramazzottius</taxon>
    </lineage>
</organism>
<reference evidence="1 2" key="1">
    <citation type="journal article" date="2016" name="Nat. Commun.">
        <title>Extremotolerant tardigrade genome and improved radiotolerance of human cultured cells by tardigrade-unique protein.</title>
        <authorList>
            <person name="Hashimoto T."/>
            <person name="Horikawa D.D."/>
            <person name="Saito Y."/>
            <person name="Kuwahara H."/>
            <person name="Kozuka-Hata H."/>
            <person name="Shin-I T."/>
            <person name="Minakuchi Y."/>
            <person name="Ohishi K."/>
            <person name="Motoyama A."/>
            <person name="Aizu T."/>
            <person name="Enomoto A."/>
            <person name="Kondo K."/>
            <person name="Tanaka S."/>
            <person name="Hara Y."/>
            <person name="Koshikawa S."/>
            <person name="Sagara H."/>
            <person name="Miura T."/>
            <person name="Yokobori S."/>
            <person name="Miyagawa K."/>
            <person name="Suzuki Y."/>
            <person name="Kubo T."/>
            <person name="Oyama M."/>
            <person name="Kohara Y."/>
            <person name="Fujiyama A."/>
            <person name="Arakawa K."/>
            <person name="Katayama T."/>
            <person name="Toyoda A."/>
            <person name="Kunieda T."/>
        </authorList>
    </citation>
    <scope>NUCLEOTIDE SEQUENCE [LARGE SCALE GENOMIC DNA]</scope>
    <source>
        <strain evidence="1 2">YOKOZUNA-1</strain>
    </source>
</reference>
<dbReference type="EMBL" id="BDGG01000008">
    <property type="protein sequence ID" value="GAV02368.1"/>
    <property type="molecule type" value="Genomic_DNA"/>
</dbReference>
<evidence type="ECO:0000313" key="1">
    <source>
        <dbReference type="EMBL" id="GAV02368.1"/>
    </source>
</evidence>
<evidence type="ECO:0000313" key="2">
    <source>
        <dbReference type="Proteomes" id="UP000186922"/>
    </source>
</evidence>
<gene>
    <name evidence="1" type="primary">RvY_12944-1</name>
    <name evidence="1" type="synonym">RvY_12944.1</name>
    <name evidence="1" type="ORF">RvY_12944</name>
</gene>
<name>A0A1D1VRL0_RAMVA</name>
<dbReference type="Proteomes" id="UP000186922">
    <property type="component" value="Unassembled WGS sequence"/>
</dbReference>